<dbReference type="PANTHER" id="PTHR28004:SF2">
    <property type="entry name" value="D-SERINE DEHYDRATASE"/>
    <property type="match status" value="1"/>
</dbReference>
<dbReference type="Pfam" id="PF01168">
    <property type="entry name" value="Ala_racemase_N"/>
    <property type="match status" value="1"/>
</dbReference>
<dbReference type="InterPro" id="IPR001608">
    <property type="entry name" value="Ala_racemase_N"/>
</dbReference>
<dbReference type="GO" id="GO:0008721">
    <property type="term" value="F:D-serine ammonia-lyase activity"/>
    <property type="evidence" value="ECO:0007669"/>
    <property type="project" value="TreeGrafter"/>
</dbReference>
<protein>
    <submittedName>
        <fullName evidence="4">D-threo-3-hydroxyaspartate dehydratase</fullName>
        <ecNumber evidence="4">4.3.1.27</ecNumber>
    </submittedName>
</protein>
<dbReference type="InterPro" id="IPR026956">
    <property type="entry name" value="D-ser_dehydrat-like_dom"/>
</dbReference>
<dbReference type="CDD" id="cd06812">
    <property type="entry name" value="PLPDE_III_DSD_D-TA_like_1"/>
    <property type="match status" value="1"/>
</dbReference>
<dbReference type="EMBL" id="CADIJX010000002">
    <property type="protein sequence ID" value="CAB3641449.1"/>
    <property type="molecule type" value="Genomic_DNA"/>
</dbReference>
<dbReference type="RefSeq" id="WP_175174429.1">
    <property type="nucleotide sequence ID" value="NZ_CADIJX010000002.1"/>
</dbReference>
<comment type="similarity">
    <text evidence="1">Belongs to the DSD1 family.</text>
</comment>
<dbReference type="SMART" id="SM01119">
    <property type="entry name" value="D-ser_dehydrat"/>
    <property type="match status" value="1"/>
</dbReference>
<reference evidence="4 5" key="1">
    <citation type="submission" date="2020-04" db="EMBL/GenBank/DDBJ databases">
        <authorList>
            <person name="De Canck E."/>
        </authorList>
    </citation>
    <scope>NUCLEOTIDE SEQUENCE [LARGE SCALE GENOMIC DNA]</scope>
    <source>
        <strain evidence="4 5">LMG 3431</strain>
    </source>
</reference>
<evidence type="ECO:0000259" key="3">
    <source>
        <dbReference type="SMART" id="SM01119"/>
    </source>
</evidence>
<dbReference type="GO" id="GO:0036088">
    <property type="term" value="P:D-serine catabolic process"/>
    <property type="evidence" value="ECO:0007669"/>
    <property type="project" value="TreeGrafter"/>
</dbReference>
<name>A0A6S6YYC5_9BURK</name>
<evidence type="ECO:0000256" key="2">
    <source>
        <dbReference type="ARBA" id="ARBA00023239"/>
    </source>
</evidence>
<keyword evidence="5" id="KW-1185">Reference proteome</keyword>
<evidence type="ECO:0000256" key="1">
    <source>
        <dbReference type="ARBA" id="ARBA00005323"/>
    </source>
</evidence>
<keyword evidence="2 4" id="KW-0456">Lyase</keyword>
<proteinExistence type="inferred from homology"/>
<dbReference type="PANTHER" id="PTHR28004">
    <property type="entry name" value="ZGC:162816-RELATED"/>
    <property type="match status" value="1"/>
</dbReference>
<dbReference type="Gene3D" id="2.40.37.20">
    <property type="entry name" value="D-serine dehydratase-like domain"/>
    <property type="match status" value="1"/>
</dbReference>
<accession>A0A6S6YYC5</accession>
<gene>
    <name evidence="4" type="primary">dthadh</name>
    <name evidence="4" type="ORF">LMG3431_02137</name>
</gene>
<dbReference type="InterPro" id="IPR042208">
    <property type="entry name" value="D-ser_dehydrat-like_sf"/>
</dbReference>
<sequence length="384" mass="40896">MTTPSLPPTLDSLETPCLLLDETRMTRNIQRLNALMAGHGVQLRPHLKTPKSIDVARRVMTSPQGPAAVSTLQEAEQFAAAGVTDLLYAVGVSPSKLDRVLALRAKGVDLTVVVDSIEAARAVAARAAMAGSPIPTLIEIDCDGHRAGVQPDNHDHLLAVANVLHDAGCLRGVMTHAGESYGCRSVDAIADMAEQERWAAVSCAETIRHAGMPCPVVSIGSTPTAHFARNLDGVTEVRAGVYVFFDLVMAGLGVCSVEDIATTVLTTVIGHQADKGWILVDAGWMAMSRDRGTAKQPVDQLYGLVCDADGRVYPDLLLAETNQEQGIITLRPGSGASLPDLPLGTKLRIVPNHACATCAQHEAYQVVRPGEPGVVARWERFRGW</sequence>
<evidence type="ECO:0000313" key="4">
    <source>
        <dbReference type="EMBL" id="CAB3641449.1"/>
    </source>
</evidence>
<organism evidence="4 5">
    <name type="scientific">Achromobacter pestifer</name>
    <dbReference type="NCBI Taxonomy" id="1353889"/>
    <lineage>
        <taxon>Bacteria</taxon>
        <taxon>Pseudomonadati</taxon>
        <taxon>Pseudomonadota</taxon>
        <taxon>Betaproteobacteria</taxon>
        <taxon>Burkholderiales</taxon>
        <taxon>Alcaligenaceae</taxon>
        <taxon>Achromobacter</taxon>
    </lineage>
</organism>
<dbReference type="InterPro" id="IPR051466">
    <property type="entry name" value="D-amino_acid_metab_enzyme"/>
</dbReference>
<dbReference type="Gene3D" id="3.20.20.10">
    <property type="entry name" value="Alanine racemase"/>
    <property type="match status" value="1"/>
</dbReference>
<dbReference type="InterPro" id="IPR029066">
    <property type="entry name" value="PLP-binding_barrel"/>
</dbReference>
<dbReference type="SUPFAM" id="SSF51419">
    <property type="entry name" value="PLP-binding barrel"/>
    <property type="match status" value="1"/>
</dbReference>
<dbReference type="Pfam" id="PF14031">
    <property type="entry name" value="D-ser_dehydrat"/>
    <property type="match status" value="1"/>
</dbReference>
<dbReference type="Proteomes" id="UP000494108">
    <property type="component" value="Unassembled WGS sequence"/>
</dbReference>
<dbReference type="EC" id="4.3.1.27" evidence="4"/>
<evidence type="ECO:0000313" key="5">
    <source>
        <dbReference type="Proteomes" id="UP000494108"/>
    </source>
</evidence>
<dbReference type="AlphaFoldDB" id="A0A6S6YYC5"/>
<feature type="domain" description="D-serine dehydratase-like" evidence="3">
    <location>
        <begin position="261"/>
        <end position="368"/>
    </location>
</feature>